<evidence type="ECO:0000313" key="2">
    <source>
        <dbReference type="Proteomes" id="UP000216024"/>
    </source>
</evidence>
<comment type="caution">
    <text evidence="1">The sequence shown here is derived from an EMBL/GenBank/DDBJ whole genome shotgun (WGS) entry which is preliminary data.</text>
</comment>
<dbReference type="OrthoDB" id="1704601at2"/>
<dbReference type="EMBL" id="NIBG01000001">
    <property type="protein sequence ID" value="PAB60948.1"/>
    <property type="molecule type" value="Genomic_DNA"/>
</dbReference>
<evidence type="ECO:0008006" key="3">
    <source>
        <dbReference type="Google" id="ProtNLM"/>
    </source>
</evidence>
<keyword evidence="2" id="KW-1185">Reference proteome</keyword>
<accession>A0A267MPY2</accession>
<proteinExistence type="predicted"/>
<reference evidence="1 2" key="1">
    <citation type="submission" date="2017-06" db="EMBL/GenBank/DDBJ databases">
        <title>Draft genome sequence of anaerobic fermentative bacterium Anaeromicrobium sediminis DY2726D isolated from West Pacific Ocean sediments.</title>
        <authorList>
            <person name="Zeng X."/>
        </authorList>
    </citation>
    <scope>NUCLEOTIDE SEQUENCE [LARGE SCALE GENOMIC DNA]</scope>
    <source>
        <strain evidence="1 2">DY2726D</strain>
    </source>
</reference>
<evidence type="ECO:0000313" key="1">
    <source>
        <dbReference type="EMBL" id="PAB60948.1"/>
    </source>
</evidence>
<protein>
    <recommendedName>
        <fullName evidence="3">SLH domain-containing protein</fullName>
    </recommendedName>
</protein>
<name>A0A267MPY2_9FIRM</name>
<dbReference type="Proteomes" id="UP000216024">
    <property type="component" value="Unassembled WGS sequence"/>
</dbReference>
<organism evidence="1 2">
    <name type="scientific">Anaeromicrobium sediminis</name>
    <dbReference type="NCBI Taxonomy" id="1478221"/>
    <lineage>
        <taxon>Bacteria</taxon>
        <taxon>Bacillati</taxon>
        <taxon>Bacillota</taxon>
        <taxon>Clostridia</taxon>
        <taxon>Peptostreptococcales</taxon>
        <taxon>Thermotaleaceae</taxon>
        <taxon>Anaeromicrobium</taxon>
    </lineage>
</organism>
<dbReference type="AlphaFoldDB" id="A0A267MPY2"/>
<gene>
    <name evidence="1" type="ORF">CCE28_00510</name>
</gene>
<dbReference type="RefSeq" id="WP_095129887.1">
    <property type="nucleotide sequence ID" value="NZ_NIBG01000001.1"/>
</dbReference>
<sequence>MKKIIFIIISILLISFNITYAQSSEGEKAGNKIGAQAGKFKGEADYINGRKKDWEKAILKDYEIISECNLQRETPEYILNFVKGYKDGFKKEYNKNFSLKNINTIKMNVNYIKLKPDKLTGESKDKVFSIDFTKNRFYKDIYLSIKKKTYNIPEKYEKLTSIYEVNMEGYKENIYEPIQVSFDFPYKENVGIYELRDKGWIYLYTKSLDKRSYTDIEKIRYSGGTYALLRDNYFKCPKDINTNWAAEEIYTFTKRGYISTSYDLTYKPEEEMELGEFIRLLDKIDKNDFLMENNISIPTEFGQYGNSIESIIRKKYLKEEDLRKIDPYESLNYKMFEKILKRIPGNSNFSWKEIENKILNEKYKKSESTNVMDIPMKRSEVIYTLYHLEENKII</sequence>